<dbReference type="RefSeq" id="WP_157186317.1">
    <property type="nucleotide sequence ID" value="NZ_JBIAQY010000013.1"/>
</dbReference>
<accession>A0ABW6S9V7</accession>
<gene>
    <name evidence="1" type="ORF">ACFYXQ_32295</name>
</gene>
<dbReference type="EMBL" id="JBIAQY010000013">
    <property type="protein sequence ID" value="MFF3572459.1"/>
    <property type="molecule type" value="Genomic_DNA"/>
</dbReference>
<dbReference type="Proteomes" id="UP001601992">
    <property type="component" value="Unassembled WGS sequence"/>
</dbReference>
<name>A0ABW6S9V7_9NOCA</name>
<organism evidence="1 2">
    <name type="scientific">Nocardia jiangxiensis</name>
    <dbReference type="NCBI Taxonomy" id="282685"/>
    <lineage>
        <taxon>Bacteria</taxon>
        <taxon>Bacillati</taxon>
        <taxon>Actinomycetota</taxon>
        <taxon>Actinomycetes</taxon>
        <taxon>Mycobacteriales</taxon>
        <taxon>Nocardiaceae</taxon>
        <taxon>Nocardia</taxon>
    </lineage>
</organism>
<comment type="caution">
    <text evidence="1">The sequence shown here is derived from an EMBL/GenBank/DDBJ whole genome shotgun (WGS) entry which is preliminary data.</text>
</comment>
<evidence type="ECO:0000313" key="1">
    <source>
        <dbReference type="EMBL" id="MFF3572459.1"/>
    </source>
</evidence>
<proteinExistence type="predicted"/>
<reference evidence="1 2" key="1">
    <citation type="submission" date="2024-10" db="EMBL/GenBank/DDBJ databases">
        <title>The Natural Products Discovery Center: Release of the First 8490 Sequenced Strains for Exploring Actinobacteria Biosynthetic Diversity.</title>
        <authorList>
            <person name="Kalkreuter E."/>
            <person name="Kautsar S.A."/>
            <person name="Yang D."/>
            <person name="Bader C.D."/>
            <person name="Teijaro C.N."/>
            <person name="Fluegel L."/>
            <person name="Davis C.M."/>
            <person name="Simpson J.R."/>
            <person name="Lauterbach L."/>
            <person name="Steele A.D."/>
            <person name="Gui C."/>
            <person name="Meng S."/>
            <person name="Li G."/>
            <person name="Viehrig K."/>
            <person name="Ye F."/>
            <person name="Su P."/>
            <person name="Kiefer A.F."/>
            <person name="Nichols A."/>
            <person name="Cepeda A.J."/>
            <person name="Yan W."/>
            <person name="Fan B."/>
            <person name="Jiang Y."/>
            <person name="Adhikari A."/>
            <person name="Zheng C.-J."/>
            <person name="Schuster L."/>
            <person name="Cowan T.M."/>
            <person name="Smanski M.J."/>
            <person name="Chevrette M.G."/>
            <person name="De Carvalho L.P.S."/>
            <person name="Shen B."/>
        </authorList>
    </citation>
    <scope>NUCLEOTIDE SEQUENCE [LARGE SCALE GENOMIC DNA]</scope>
    <source>
        <strain evidence="1 2">NPDC002593</strain>
    </source>
</reference>
<protein>
    <recommendedName>
        <fullName evidence="3">DUF222 domain-containing protein</fullName>
    </recommendedName>
</protein>
<evidence type="ECO:0000313" key="2">
    <source>
        <dbReference type="Proteomes" id="UP001601992"/>
    </source>
</evidence>
<keyword evidence="2" id="KW-1185">Reference proteome</keyword>
<sequence>MRDDEIDLSVTLEQYLQVFRQPGLCREELQSLRESVGHFLDIATPGEGQEPLRGAIAPDSLSLALQLERALDHALAERDAAEREHQRRVDIRARMIAAMDTLDGFMRDMPGLAKKEIAVGTLVLDEGFELLEGGLVRLSESQEAAADPESGALEQRRAELEERMSAAVAARAELMLSTIAALREALGYSADGTGMPWVIAELAADGLDVAEPFAGTAAILPECPLKDLLTQIIADAALARAFPDAHVVEGD</sequence>
<evidence type="ECO:0008006" key="3">
    <source>
        <dbReference type="Google" id="ProtNLM"/>
    </source>
</evidence>